<evidence type="ECO:0000313" key="8">
    <source>
        <dbReference type="EMBL" id="KAB7395245.1"/>
    </source>
</evidence>
<dbReference type="Proteomes" id="UP000265775">
    <property type="component" value="Unassembled WGS sequence"/>
</dbReference>
<accession>A0A269T977</accession>
<dbReference type="EMBL" id="QSRH01000002">
    <property type="protein sequence ID" value="RGL04814.1"/>
    <property type="molecule type" value="Genomic_DNA"/>
</dbReference>
<evidence type="ECO:0000313" key="9">
    <source>
        <dbReference type="EMBL" id="RDX01939.1"/>
    </source>
</evidence>
<dbReference type="EMBL" id="WDTJ01000001">
    <property type="protein sequence ID" value="KAB7237714.1"/>
    <property type="molecule type" value="Genomic_DNA"/>
</dbReference>
<evidence type="ECO:0000313" key="5">
    <source>
        <dbReference type="EMBL" id="KAB7324084.1"/>
    </source>
</evidence>
<dbReference type="EMBL" id="WDQK01000010">
    <property type="protein sequence ID" value="KAB7395245.1"/>
    <property type="molecule type" value="Genomic_DNA"/>
</dbReference>
<evidence type="ECO:0000313" key="19">
    <source>
        <dbReference type="Proteomes" id="UP000460333"/>
    </source>
</evidence>
<evidence type="ECO:0000313" key="16">
    <source>
        <dbReference type="Proteomes" id="UP000265775"/>
    </source>
</evidence>
<dbReference type="EMBL" id="WDRV01000001">
    <property type="protein sequence ID" value="KAB7324084.1"/>
    <property type="molecule type" value="Genomic_DNA"/>
</dbReference>
<dbReference type="Proteomes" id="UP000257074">
    <property type="component" value="Unassembled WGS sequence"/>
</dbReference>
<name>A0A269T977_BIFLN</name>
<evidence type="ECO:0000313" key="10">
    <source>
        <dbReference type="EMBL" id="RGL04814.1"/>
    </source>
</evidence>
<dbReference type="Proteomes" id="UP000430971">
    <property type="component" value="Unassembled WGS sequence"/>
</dbReference>
<organism evidence="9 13">
    <name type="scientific">Bifidobacterium longum</name>
    <dbReference type="NCBI Taxonomy" id="216816"/>
    <lineage>
        <taxon>Bacteria</taxon>
        <taxon>Bacillati</taxon>
        <taxon>Actinomycetota</taxon>
        <taxon>Actinomycetes</taxon>
        <taxon>Bifidobacteriales</taxon>
        <taxon>Bifidobacteriaceae</taxon>
        <taxon>Bifidobacterium</taxon>
    </lineage>
</organism>
<evidence type="ECO:0000313" key="22">
    <source>
        <dbReference type="Proteomes" id="UP000468842"/>
    </source>
</evidence>
<evidence type="ECO:0000313" key="4">
    <source>
        <dbReference type="EMBL" id="KAB7237714.1"/>
    </source>
</evidence>
<feature type="compositionally biased region" description="Basic residues" evidence="1">
    <location>
        <begin position="38"/>
        <end position="49"/>
    </location>
</feature>
<dbReference type="EMBL" id="WDRC01000029">
    <property type="protein sequence ID" value="KAB7357181.1"/>
    <property type="molecule type" value="Genomic_DNA"/>
</dbReference>
<dbReference type="EMBL" id="NJNR01000110">
    <property type="protein sequence ID" value="RDX01939.1"/>
    <property type="molecule type" value="Genomic_DNA"/>
</dbReference>
<reference evidence="17 18" key="3">
    <citation type="journal article" date="2019" name="Nat. Med.">
        <title>A library of human gut bacterial isolates paired with longitudinal multiomics data enables mechanistic microbiome research.</title>
        <authorList>
            <person name="Poyet M."/>
            <person name="Groussin M."/>
            <person name="Gibbons S.M."/>
            <person name="Avila-Pacheco J."/>
            <person name="Jiang X."/>
            <person name="Kearney S.M."/>
            <person name="Perrotta A.R."/>
            <person name="Berdy B."/>
            <person name="Zhao S."/>
            <person name="Lieberman T.D."/>
            <person name="Swanson P.K."/>
            <person name="Smith M."/>
            <person name="Roesemann S."/>
            <person name="Alexander J.E."/>
            <person name="Rich S.A."/>
            <person name="Livny J."/>
            <person name="Vlamakis H."/>
            <person name="Clish C."/>
            <person name="Bullock K."/>
            <person name="Deik A."/>
            <person name="Scott J."/>
            <person name="Pierce K.A."/>
            <person name="Xavier R.J."/>
            <person name="Alm E.J."/>
        </authorList>
    </citation>
    <scope>NUCLEOTIDE SEQUENCE [LARGE SCALE GENOMIC DNA]</scope>
    <source>
        <strain evidence="4 19">BIOML-A118</strain>
        <strain evidence="3 23">BIOML-A136</strain>
        <strain evidence="2 21">BIOML-A210</strain>
        <strain evidence="8 22">BIOML-A37</strain>
        <strain evidence="7 20">BIOML-A55</strain>
        <strain evidence="6 17">BIOML-A65</strain>
        <strain evidence="5 18">BIOML-A75</strain>
    </source>
</reference>
<evidence type="ECO:0000313" key="11">
    <source>
        <dbReference type="EMBL" id="RGL49972.1"/>
    </source>
</evidence>
<evidence type="ECO:0000313" key="3">
    <source>
        <dbReference type="EMBL" id="KAB7204047.1"/>
    </source>
</evidence>
<dbReference type="EMBL" id="WDUB01000002">
    <property type="protein sequence ID" value="KAB7204047.1"/>
    <property type="molecule type" value="Genomic_DNA"/>
</dbReference>
<dbReference type="Proteomes" id="UP000468842">
    <property type="component" value="Unassembled WGS sequence"/>
</dbReference>
<evidence type="ECO:0000313" key="23">
    <source>
        <dbReference type="Proteomes" id="UP000476628"/>
    </source>
</evidence>
<evidence type="ECO:0000313" key="13">
    <source>
        <dbReference type="Proteomes" id="UP000257074"/>
    </source>
</evidence>
<dbReference type="EMBL" id="QSRZ01000004">
    <property type="protein sequence ID" value="RGL49972.1"/>
    <property type="molecule type" value="Genomic_DNA"/>
</dbReference>
<dbReference type="Proteomes" id="UP000261186">
    <property type="component" value="Unassembled WGS sequence"/>
</dbReference>
<evidence type="ECO:0000313" key="17">
    <source>
        <dbReference type="Proteomes" id="UP000430971"/>
    </source>
</evidence>
<dbReference type="Proteomes" id="UP000467387">
    <property type="component" value="Unassembled WGS sequence"/>
</dbReference>
<evidence type="ECO:0000313" key="15">
    <source>
        <dbReference type="Proteomes" id="UP000261288"/>
    </source>
</evidence>
<gene>
    <name evidence="9" type="ORF">CE169_11915</name>
    <name evidence="12" type="ORF">DWV59_08295</name>
    <name evidence="11" type="ORF">DXC63_04370</name>
    <name evidence="10" type="ORF">DXC85_02325</name>
    <name evidence="8" type="ORF">GBB40_05740</name>
    <name evidence="7" type="ORF">GBB63_09840</name>
    <name evidence="5" type="ORF">GBB65_01040</name>
    <name evidence="6" type="ORF">GBB73_09955</name>
    <name evidence="4" type="ORF">GBC43_01300</name>
    <name evidence="3" type="ORF">GBC45_02170</name>
    <name evidence="2" type="ORF">GBI87_03950</name>
</gene>
<evidence type="ECO:0000313" key="6">
    <source>
        <dbReference type="EMBL" id="KAB7335267.1"/>
    </source>
</evidence>
<reference evidence="14 15" key="2">
    <citation type="submission" date="2018-08" db="EMBL/GenBank/DDBJ databases">
        <title>A genome reference for cultivated species of the human gut microbiota.</title>
        <authorList>
            <person name="Zou Y."/>
            <person name="Xue W."/>
            <person name="Luo G."/>
        </authorList>
    </citation>
    <scope>NUCLEOTIDE SEQUENCE [LARGE SCALE GENOMIC DNA]</scope>
    <source>
        <strain evidence="12 16">AF11-12</strain>
        <strain evidence="11 15">TF06-45A</strain>
        <strain evidence="10 14">TF08-4AC</strain>
    </source>
</reference>
<evidence type="ECO:0000313" key="21">
    <source>
        <dbReference type="Proteomes" id="UP000467387"/>
    </source>
</evidence>
<dbReference type="Proteomes" id="UP000460881">
    <property type="component" value="Unassembled WGS sequence"/>
</dbReference>
<evidence type="ECO:0000313" key="2">
    <source>
        <dbReference type="EMBL" id="KAB7057301.1"/>
    </source>
</evidence>
<dbReference type="Proteomes" id="UP000476628">
    <property type="component" value="Unassembled WGS sequence"/>
</dbReference>
<protein>
    <submittedName>
        <fullName evidence="9">Uncharacterized protein</fullName>
    </submittedName>
</protein>
<dbReference type="Proteomes" id="UP000460333">
    <property type="component" value="Unassembled WGS sequence"/>
</dbReference>
<evidence type="ECO:0000256" key="1">
    <source>
        <dbReference type="SAM" id="MobiDB-lite"/>
    </source>
</evidence>
<evidence type="ECO:0000313" key="18">
    <source>
        <dbReference type="Proteomes" id="UP000451234"/>
    </source>
</evidence>
<dbReference type="Proteomes" id="UP000451234">
    <property type="component" value="Unassembled WGS sequence"/>
</dbReference>
<comment type="caution">
    <text evidence="9">The sequence shown here is derived from an EMBL/GenBank/DDBJ whole genome shotgun (WGS) entry which is preliminary data.</text>
</comment>
<proteinExistence type="predicted"/>
<feature type="region of interest" description="Disordered" evidence="1">
    <location>
        <begin position="20"/>
        <end position="54"/>
    </location>
</feature>
<evidence type="ECO:0000313" key="14">
    <source>
        <dbReference type="Proteomes" id="UP000261186"/>
    </source>
</evidence>
<evidence type="ECO:0000313" key="20">
    <source>
        <dbReference type="Proteomes" id="UP000460881"/>
    </source>
</evidence>
<dbReference type="AlphaFoldDB" id="A0A269T977"/>
<dbReference type="EMBL" id="QSAR01000009">
    <property type="protein sequence ID" value="RGW63852.1"/>
    <property type="molecule type" value="Genomic_DNA"/>
</dbReference>
<dbReference type="Proteomes" id="UP000261288">
    <property type="component" value="Unassembled WGS sequence"/>
</dbReference>
<evidence type="ECO:0000313" key="12">
    <source>
        <dbReference type="EMBL" id="RGW63852.1"/>
    </source>
</evidence>
<dbReference type="EMBL" id="WDWU01000005">
    <property type="protein sequence ID" value="KAB7057301.1"/>
    <property type="molecule type" value="Genomic_DNA"/>
</dbReference>
<dbReference type="EMBL" id="WDRM01000029">
    <property type="protein sequence ID" value="KAB7335267.1"/>
    <property type="molecule type" value="Genomic_DNA"/>
</dbReference>
<evidence type="ECO:0000313" key="7">
    <source>
        <dbReference type="EMBL" id="KAB7357181.1"/>
    </source>
</evidence>
<sequence>MCEQLATLKMPSAFIRIRHGKRRDQPHTIQSDRQPCARLRHTRQQRQRHQGQTWNQQIGQHVPALPSQQRLSHHAAGNQRTADAERCATQRECMPMPNAAFTMSDAEMRHRLSNCVDIL</sequence>
<reference evidence="9 13" key="1">
    <citation type="journal article" date="2017" name="Anaerobe">
        <title>Quantification, isolation and characterization of Bifidobacterium from the vaginal microbiomes of reproductive aged women.</title>
        <authorList>
            <person name="Freitas A.C."/>
            <person name="Hill J.E."/>
        </authorList>
    </citation>
    <scope>NUCLEOTIDE SEQUENCE [LARGE SCALE GENOMIC DNA]</scope>
    <source>
        <strain evidence="9 13">N6D05</strain>
    </source>
</reference>